<dbReference type="eggNOG" id="COG1418">
    <property type="taxonomic scope" value="Bacteria"/>
</dbReference>
<dbReference type="InterPro" id="IPR006675">
    <property type="entry name" value="HDIG_dom"/>
</dbReference>
<gene>
    <name evidence="2" type="ordered locus">HRM2_04790</name>
</gene>
<dbReference type="OrthoDB" id="9797344at2"/>
<dbReference type="CDD" id="cd00077">
    <property type="entry name" value="HDc"/>
    <property type="match status" value="1"/>
</dbReference>
<organism evidence="2 3">
    <name type="scientific">Desulforapulum autotrophicum (strain ATCC 43914 / DSM 3382 / VKM B-1955 / HRM2)</name>
    <name type="common">Desulfobacterium autotrophicum</name>
    <dbReference type="NCBI Taxonomy" id="177437"/>
    <lineage>
        <taxon>Bacteria</taxon>
        <taxon>Pseudomonadati</taxon>
        <taxon>Thermodesulfobacteriota</taxon>
        <taxon>Desulfobacteria</taxon>
        <taxon>Desulfobacterales</taxon>
        <taxon>Desulfobacteraceae</taxon>
        <taxon>Desulforapulum</taxon>
    </lineage>
</organism>
<evidence type="ECO:0000313" key="3">
    <source>
        <dbReference type="Proteomes" id="UP000000442"/>
    </source>
</evidence>
<dbReference type="KEGG" id="dat:HRM2_04790"/>
<dbReference type="InterPro" id="IPR003607">
    <property type="entry name" value="HD/PDEase_dom"/>
</dbReference>
<dbReference type="Pfam" id="PF01966">
    <property type="entry name" value="HD"/>
    <property type="match status" value="1"/>
</dbReference>
<reference evidence="2 3" key="1">
    <citation type="journal article" date="2009" name="Environ. Microbiol.">
        <title>Genome sequence of Desulfobacterium autotrophicum HRM2, a marine sulfate reducer oxidizing organic carbon completely to carbon dioxide.</title>
        <authorList>
            <person name="Strittmatter A.W."/>
            <person name="Liesegang H."/>
            <person name="Rabus R."/>
            <person name="Decker I."/>
            <person name="Amann J."/>
            <person name="Andres S."/>
            <person name="Henne A."/>
            <person name="Fricke W.F."/>
            <person name="Martinez-Arias R."/>
            <person name="Bartels D."/>
            <person name="Goesmann A."/>
            <person name="Krause L."/>
            <person name="Puehler A."/>
            <person name="Klenk H.P."/>
            <person name="Richter M."/>
            <person name="Schuler M."/>
            <person name="Gloeckner F.O."/>
            <person name="Meyerdierks A."/>
            <person name="Gottschalk G."/>
            <person name="Amann R."/>
        </authorList>
    </citation>
    <scope>NUCLEOTIDE SEQUENCE [LARGE SCALE GENOMIC DNA]</scope>
    <source>
        <strain evidence="3">ATCC 43914 / DSM 3382 / HRM2</strain>
    </source>
</reference>
<dbReference type="SUPFAM" id="SSF109604">
    <property type="entry name" value="HD-domain/PDEase-like"/>
    <property type="match status" value="1"/>
</dbReference>
<protein>
    <submittedName>
        <fullName evidence="2">HD domain protein</fullName>
    </submittedName>
</protein>
<evidence type="ECO:0000259" key="1">
    <source>
        <dbReference type="PROSITE" id="PS51831"/>
    </source>
</evidence>
<feature type="domain" description="HD" evidence="1">
    <location>
        <begin position="33"/>
        <end position="151"/>
    </location>
</feature>
<name>C0QHN5_DESAH</name>
<dbReference type="RefSeq" id="WP_012662842.1">
    <property type="nucleotide sequence ID" value="NC_012108.1"/>
</dbReference>
<dbReference type="EMBL" id="CP001087">
    <property type="protein sequence ID" value="ACN13593.1"/>
    <property type="molecule type" value="Genomic_DNA"/>
</dbReference>
<proteinExistence type="predicted"/>
<dbReference type="AlphaFoldDB" id="C0QHN5"/>
<accession>C0QHN5</accession>
<dbReference type="HOGENOM" id="CLU_087303_0_0_7"/>
<keyword evidence="3" id="KW-1185">Reference proteome</keyword>
<dbReference type="Gene3D" id="1.10.3210.10">
    <property type="entry name" value="Hypothetical protein af1432"/>
    <property type="match status" value="1"/>
</dbReference>
<dbReference type="InterPro" id="IPR006674">
    <property type="entry name" value="HD_domain"/>
</dbReference>
<dbReference type="STRING" id="177437.HRM2_04790"/>
<sequence>MKTQALDTLKQQFSDYAATFIDPGVDDGPHVLKRNHTLRVCREIVDIGEALGLSGPDLILAQAIALLHDIGRFEQFKRYNTFLDAVSANHAALGVEVIEALRLLDPLTPEERELIIDAVRFHNAADLPGDRDKRTLFFMGLIRDADKLDIWQVVIDHYLNHGKKTDKFIELGLEDRGGYSPEAFQALFQRRFVRSAAVKQLNDFKLMQISWVFDLNFTPTIDRVKDRHYIEKIASTMPQCPDLSTALDHVFNHMDTHTHDTYTLC</sequence>
<dbReference type="PROSITE" id="PS51831">
    <property type="entry name" value="HD"/>
    <property type="match status" value="1"/>
</dbReference>
<dbReference type="Proteomes" id="UP000000442">
    <property type="component" value="Chromosome"/>
</dbReference>
<dbReference type="NCBIfam" id="TIGR00277">
    <property type="entry name" value="HDIG"/>
    <property type="match status" value="1"/>
</dbReference>
<evidence type="ECO:0000313" key="2">
    <source>
        <dbReference type="EMBL" id="ACN13593.1"/>
    </source>
</evidence>